<keyword evidence="4" id="KW-0547">Nucleotide-binding</keyword>
<reference evidence="7 8" key="1">
    <citation type="submission" date="2015-12" db="EMBL/GenBank/DDBJ databases">
        <title>Genome sequence of Oceanibaculum pacificum MCCC 1A02656.</title>
        <authorList>
            <person name="Lu L."/>
            <person name="Lai Q."/>
            <person name="Shao Z."/>
            <person name="Qian P."/>
        </authorList>
    </citation>
    <scope>NUCLEOTIDE SEQUENCE [LARGE SCALE GENOMIC DNA]</scope>
    <source>
        <strain evidence="7 8">MCCC 1A02656</strain>
    </source>
</reference>
<dbReference type="CDD" id="cd03257">
    <property type="entry name" value="ABC_NikE_OppD_transporters"/>
    <property type="match status" value="2"/>
</dbReference>
<dbReference type="SUPFAM" id="SSF52540">
    <property type="entry name" value="P-loop containing nucleoside triphosphate hydrolases"/>
    <property type="match status" value="2"/>
</dbReference>
<gene>
    <name evidence="7" type="ORF">AUP43_07075</name>
</gene>
<dbReference type="FunFam" id="3.40.50.300:FF:000016">
    <property type="entry name" value="Oligopeptide ABC transporter ATP-binding component"/>
    <property type="match status" value="2"/>
</dbReference>
<dbReference type="InterPro" id="IPR017871">
    <property type="entry name" value="ABC_transporter-like_CS"/>
</dbReference>
<evidence type="ECO:0000256" key="3">
    <source>
        <dbReference type="ARBA" id="ARBA00022448"/>
    </source>
</evidence>
<comment type="similarity">
    <text evidence="2">Belongs to the ABC transporter superfamily.</text>
</comment>
<evidence type="ECO:0000256" key="4">
    <source>
        <dbReference type="ARBA" id="ARBA00022741"/>
    </source>
</evidence>
<dbReference type="AlphaFoldDB" id="A0A154W7J0"/>
<dbReference type="GO" id="GO:0055085">
    <property type="term" value="P:transmembrane transport"/>
    <property type="evidence" value="ECO:0007669"/>
    <property type="project" value="UniProtKB-ARBA"/>
</dbReference>
<dbReference type="GO" id="GO:0005886">
    <property type="term" value="C:plasma membrane"/>
    <property type="evidence" value="ECO:0007669"/>
    <property type="project" value="UniProtKB-SubCell"/>
</dbReference>
<dbReference type="SMART" id="SM00382">
    <property type="entry name" value="AAA"/>
    <property type="match status" value="2"/>
</dbReference>
<feature type="domain" description="ABC transporter" evidence="6">
    <location>
        <begin position="6"/>
        <end position="255"/>
    </location>
</feature>
<evidence type="ECO:0000313" key="8">
    <source>
        <dbReference type="Proteomes" id="UP000076400"/>
    </source>
</evidence>
<dbReference type="RefSeq" id="WP_067554740.1">
    <property type="nucleotide sequence ID" value="NZ_LPXN01000097.1"/>
</dbReference>
<dbReference type="InterPro" id="IPR003593">
    <property type="entry name" value="AAA+_ATPase"/>
</dbReference>
<dbReference type="InterPro" id="IPR050319">
    <property type="entry name" value="ABC_transp_ATP-bind"/>
</dbReference>
<sequence length="700" mass="76233">MSEAILDVKNLTVAYEGGGRSSRALNDISFRIERGKVLGIVGESGSGKSTAAMAVLGLLPGGAKPSGQVLFKGQDIYAKSPEERRALRGREISIVFQDPFTSLNPSIQVGRQIAEPLILHKGMEEKAALQEAENLLREVGITDPARTAKAYPHQLSGGMKQRALIATALACDPELMILDEPTTALDVTIEAQILDLLEALRVKRNLSMMFISHNLGVIARLADEVCVLYAGDVVEYGPKETVLGPGHRHPYTKGLLASLPKLTDRRDRLFPIPGRLPDLSQTIPGCIFEARCPFACKGCGQPQPLQAVGADHVSRCWRSLELADVPWRADDAEGGVAAHSTREHQPGGEMLLEARDVVKRFTVVSGLPALKFDASGGGFPLRYEPVSLRAVDRVTLSIRQGETVGLVGESGCGKSTFGRCLIRLIEPQGGEVLLRGEDILSASPGRHRALMQEAQIIFQNPDSSLNPRKTVREILARPIRLFGIAEGAEVDRKVDELLDMVRLSPRYASRYPHQMSGGEKQRVGIARALASKPKFIVCDEAVSALDVSVQASILNLLADLRDELNVAYLFISHDLSVISHIADRICVMYRGGIVELGPTERILQPPYHPYTEALLSAVPFIEKGARQRERIRLAGSVTGSTEQIVGCRFQDRCPRKLGGICETVTPPARSSAEGHEILCHIPLEELSGYESVLEPLERRA</sequence>
<evidence type="ECO:0000259" key="6">
    <source>
        <dbReference type="PROSITE" id="PS50893"/>
    </source>
</evidence>
<comment type="caution">
    <text evidence="7">The sequence shown here is derived from an EMBL/GenBank/DDBJ whole genome shotgun (WGS) entry which is preliminary data.</text>
</comment>
<name>A0A154W7J0_9PROT</name>
<dbReference type="NCBIfam" id="NF007739">
    <property type="entry name" value="PRK10419.1"/>
    <property type="match status" value="2"/>
</dbReference>
<keyword evidence="5" id="KW-0067">ATP-binding</keyword>
<dbReference type="Pfam" id="PF08352">
    <property type="entry name" value="oligo_HPY"/>
    <property type="match status" value="2"/>
</dbReference>
<dbReference type="PANTHER" id="PTHR43776">
    <property type="entry name" value="TRANSPORT ATP-BINDING PROTEIN"/>
    <property type="match status" value="1"/>
</dbReference>
<dbReference type="OrthoDB" id="9802264at2"/>
<evidence type="ECO:0000256" key="1">
    <source>
        <dbReference type="ARBA" id="ARBA00004417"/>
    </source>
</evidence>
<dbReference type="Gene3D" id="3.40.50.300">
    <property type="entry name" value="P-loop containing nucleotide triphosphate hydrolases"/>
    <property type="match status" value="2"/>
</dbReference>
<dbReference type="NCBIfam" id="TIGR01727">
    <property type="entry name" value="oligo_HPY"/>
    <property type="match status" value="2"/>
</dbReference>
<dbReference type="GO" id="GO:0005524">
    <property type="term" value="F:ATP binding"/>
    <property type="evidence" value="ECO:0007669"/>
    <property type="project" value="UniProtKB-KW"/>
</dbReference>
<dbReference type="InterPro" id="IPR003439">
    <property type="entry name" value="ABC_transporter-like_ATP-bd"/>
</dbReference>
<dbReference type="PROSITE" id="PS00211">
    <property type="entry name" value="ABC_TRANSPORTER_1"/>
    <property type="match status" value="2"/>
</dbReference>
<comment type="subcellular location">
    <subcellularLocation>
        <location evidence="1">Cell inner membrane</location>
        <topology evidence="1">Peripheral membrane protein</topology>
    </subcellularLocation>
</comment>
<dbReference type="PROSITE" id="PS50893">
    <property type="entry name" value="ABC_TRANSPORTER_2"/>
    <property type="match status" value="2"/>
</dbReference>
<dbReference type="STRING" id="580166.AUP43_07075"/>
<accession>A0A154W7J0</accession>
<dbReference type="Pfam" id="PF00005">
    <property type="entry name" value="ABC_tran"/>
    <property type="match status" value="2"/>
</dbReference>
<dbReference type="NCBIfam" id="NF008453">
    <property type="entry name" value="PRK11308.1"/>
    <property type="match status" value="2"/>
</dbReference>
<dbReference type="InterPro" id="IPR027417">
    <property type="entry name" value="P-loop_NTPase"/>
</dbReference>
<protein>
    <recommendedName>
        <fullName evidence="6">ABC transporter domain-containing protein</fullName>
    </recommendedName>
</protein>
<organism evidence="7 8">
    <name type="scientific">Oceanibaculum pacificum</name>
    <dbReference type="NCBI Taxonomy" id="580166"/>
    <lineage>
        <taxon>Bacteria</taxon>
        <taxon>Pseudomonadati</taxon>
        <taxon>Pseudomonadota</taxon>
        <taxon>Alphaproteobacteria</taxon>
        <taxon>Rhodospirillales</taxon>
        <taxon>Oceanibaculaceae</taxon>
        <taxon>Oceanibaculum</taxon>
    </lineage>
</organism>
<evidence type="ECO:0000256" key="5">
    <source>
        <dbReference type="ARBA" id="ARBA00022840"/>
    </source>
</evidence>
<dbReference type="EMBL" id="LPXN01000097">
    <property type="protein sequence ID" value="KZD09499.1"/>
    <property type="molecule type" value="Genomic_DNA"/>
</dbReference>
<dbReference type="Proteomes" id="UP000076400">
    <property type="component" value="Unassembled WGS sequence"/>
</dbReference>
<evidence type="ECO:0000313" key="7">
    <source>
        <dbReference type="EMBL" id="KZD09499.1"/>
    </source>
</evidence>
<dbReference type="InterPro" id="IPR013563">
    <property type="entry name" value="Oligopep_ABC_C"/>
</dbReference>
<dbReference type="GO" id="GO:0015833">
    <property type="term" value="P:peptide transport"/>
    <property type="evidence" value="ECO:0007669"/>
    <property type="project" value="InterPro"/>
</dbReference>
<dbReference type="GO" id="GO:0016887">
    <property type="term" value="F:ATP hydrolysis activity"/>
    <property type="evidence" value="ECO:0007669"/>
    <property type="project" value="InterPro"/>
</dbReference>
<keyword evidence="3" id="KW-0813">Transport</keyword>
<evidence type="ECO:0000256" key="2">
    <source>
        <dbReference type="ARBA" id="ARBA00005417"/>
    </source>
</evidence>
<feature type="domain" description="ABC transporter" evidence="6">
    <location>
        <begin position="352"/>
        <end position="615"/>
    </location>
</feature>
<proteinExistence type="inferred from homology"/>
<keyword evidence="8" id="KW-1185">Reference proteome</keyword>
<dbReference type="PANTHER" id="PTHR43776:SF7">
    <property type="entry name" value="D,D-DIPEPTIDE TRANSPORT ATP-BINDING PROTEIN DDPF-RELATED"/>
    <property type="match status" value="1"/>
</dbReference>